<reference evidence="7" key="1">
    <citation type="journal article" date="2018" name="Nat. Microbiol.">
        <title>Leveraging single-cell genomics to expand the fungal tree of life.</title>
        <authorList>
            <person name="Ahrendt S.R."/>
            <person name="Quandt C.A."/>
            <person name="Ciobanu D."/>
            <person name="Clum A."/>
            <person name="Salamov A."/>
            <person name="Andreopoulos B."/>
            <person name="Cheng J.F."/>
            <person name="Woyke T."/>
            <person name="Pelin A."/>
            <person name="Henrissat B."/>
            <person name="Reynolds N.K."/>
            <person name="Benny G.L."/>
            <person name="Smith M.E."/>
            <person name="James T.Y."/>
            <person name="Grigoriev I.V."/>
        </authorList>
    </citation>
    <scope>NUCLEOTIDE SEQUENCE [LARGE SCALE GENOMIC DNA]</scope>
</reference>
<evidence type="ECO:0000256" key="4">
    <source>
        <dbReference type="RuleBase" id="RU365068"/>
    </source>
</evidence>
<dbReference type="SUPFAM" id="SSF52540">
    <property type="entry name" value="P-loop containing nucleoside triphosphate hydrolases"/>
    <property type="match status" value="1"/>
</dbReference>
<keyword evidence="2 4" id="KW-0378">Hydrolase</keyword>
<keyword evidence="3 4" id="KW-0067">ATP-binding</keyword>
<comment type="function">
    <text evidence="4">RNA helicase.</text>
</comment>
<dbReference type="AlphaFoldDB" id="A0A4P9WIJ3"/>
<evidence type="ECO:0000256" key="1">
    <source>
        <dbReference type="ARBA" id="ARBA00022741"/>
    </source>
</evidence>
<evidence type="ECO:0000259" key="5">
    <source>
        <dbReference type="PROSITE" id="PS51192"/>
    </source>
</evidence>
<dbReference type="InterPro" id="IPR014001">
    <property type="entry name" value="Helicase_ATP-bd"/>
</dbReference>
<dbReference type="EMBL" id="KZ995301">
    <property type="protein sequence ID" value="RKO90950.1"/>
    <property type="molecule type" value="Genomic_DNA"/>
</dbReference>
<sequence length="79" mass="8409">LSALTKANYVELTEIQRASLPLSLCGRDVLGAAKTGSGKTLAFVIPVLEGLYRAKWSPMHGVGALIISPTRELVTTRLS</sequence>
<proteinExistence type="inferred from homology"/>
<comment type="domain">
    <text evidence="4">The Q motif is unique to and characteristic of the DEAD box family of RNA helicases and controls ATP binding and hydrolysis.</text>
</comment>
<feature type="non-terminal residue" evidence="6">
    <location>
        <position position="1"/>
    </location>
</feature>
<dbReference type="GO" id="GO:0005524">
    <property type="term" value="F:ATP binding"/>
    <property type="evidence" value="ECO:0007669"/>
    <property type="project" value="UniProtKB-UniRule"/>
</dbReference>
<keyword evidence="4" id="KW-0694">RNA-binding</keyword>
<dbReference type="GO" id="GO:0003723">
    <property type="term" value="F:RNA binding"/>
    <property type="evidence" value="ECO:0007669"/>
    <property type="project" value="UniProtKB-UniRule"/>
</dbReference>
<accession>A0A4P9WIJ3</accession>
<evidence type="ECO:0000256" key="2">
    <source>
        <dbReference type="ARBA" id="ARBA00022801"/>
    </source>
</evidence>
<evidence type="ECO:0000313" key="6">
    <source>
        <dbReference type="EMBL" id="RKO90950.1"/>
    </source>
</evidence>
<evidence type="ECO:0000256" key="3">
    <source>
        <dbReference type="ARBA" id="ARBA00022840"/>
    </source>
</evidence>
<dbReference type="PROSITE" id="PS51192">
    <property type="entry name" value="HELICASE_ATP_BIND_1"/>
    <property type="match status" value="1"/>
</dbReference>
<comment type="catalytic activity">
    <reaction evidence="4">
        <text>ATP + H2O = ADP + phosphate + H(+)</text>
        <dbReference type="Rhea" id="RHEA:13065"/>
        <dbReference type="ChEBI" id="CHEBI:15377"/>
        <dbReference type="ChEBI" id="CHEBI:15378"/>
        <dbReference type="ChEBI" id="CHEBI:30616"/>
        <dbReference type="ChEBI" id="CHEBI:43474"/>
        <dbReference type="ChEBI" id="CHEBI:456216"/>
        <dbReference type="EC" id="3.6.4.13"/>
    </reaction>
</comment>
<dbReference type="Proteomes" id="UP000269721">
    <property type="component" value="Unassembled WGS sequence"/>
</dbReference>
<dbReference type="InterPro" id="IPR011545">
    <property type="entry name" value="DEAD/DEAH_box_helicase_dom"/>
</dbReference>
<keyword evidence="7" id="KW-1185">Reference proteome</keyword>
<dbReference type="GO" id="GO:0016787">
    <property type="term" value="F:hydrolase activity"/>
    <property type="evidence" value="ECO:0007669"/>
    <property type="project" value="UniProtKB-KW"/>
</dbReference>
<keyword evidence="4" id="KW-0347">Helicase</keyword>
<evidence type="ECO:0000313" key="7">
    <source>
        <dbReference type="Proteomes" id="UP000269721"/>
    </source>
</evidence>
<feature type="domain" description="Helicase ATP-binding" evidence="5">
    <location>
        <begin position="20"/>
        <end position="79"/>
    </location>
</feature>
<dbReference type="GO" id="GO:0003724">
    <property type="term" value="F:RNA helicase activity"/>
    <property type="evidence" value="ECO:0007669"/>
    <property type="project" value="UniProtKB-EC"/>
</dbReference>
<dbReference type="Gene3D" id="3.40.50.300">
    <property type="entry name" value="P-loop containing nucleotide triphosphate hydrolases"/>
    <property type="match status" value="1"/>
</dbReference>
<comment type="similarity">
    <text evidence="4">Belongs to the DEAD box helicase family.</text>
</comment>
<dbReference type="InterPro" id="IPR027417">
    <property type="entry name" value="P-loop_NTPase"/>
</dbReference>
<organism evidence="6 7">
    <name type="scientific">Blyttiomyces helicus</name>
    <dbReference type="NCBI Taxonomy" id="388810"/>
    <lineage>
        <taxon>Eukaryota</taxon>
        <taxon>Fungi</taxon>
        <taxon>Fungi incertae sedis</taxon>
        <taxon>Chytridiomycota</taxon>
        <taxon>Chytridiomycota incertae sedis</taxon>
        <taxon>Chytridiomycetes</taxon>
        <taxon>Chytridiomycetes incertae sedis</taxon>
        <taxon>Blyttiomyces</taxon>
    </lineage>
</organism>
<protein>
    <recommendedName>
        <fullName evidence="4">ATP-dependent RNA helicase</fullName>
        <ecNumber evidence="4">3.6.4.13</ecNumber>
    </recommendedName>
</protein>
<name>A0A4P9WIJ3_9FUNG</name>
<dbReference type="Pfam" id="PF00270">
    <property type="entry name" value="DEAD"/>
    <property type="match status" value="1"/>
</dbReference>
<dbReference type="PANTHER" id="PTHR24031">
    <property type="entry name" value="RNA HELICASE"/>
    <property type="match status" value="1"/>
</dbReference>
<keyword evidence="1 4" id="KW-0547">Nucleotide-binding</keyword>
<gene>
    <name evidence="6" type="ORF">BDK51DRAFT_15746</name>
</gene>
<dbReference type="EC" id="3.6.4.13" evidence="4"/>
<dbReference type="OrthoDB" id="7396459at2759"/>